<dbReference type="Gene3D" id="3.50.30.30">
    <property type="match status" value="2"/>
</dbReference>
<dbReference type="PANTHER" id="PTHR22702:SF1">
    <property type="entry name" value="PROTEASE-ASSOCIATED DOMAIN-CONTAINING PROTEIN 1"/>
    <property type="match status" value="1"/>
</dbReference>
<comment type="caution">
    <text evidence="5">The sequence shown here is derived from an EMBL/GenBank/DDBJ whole genome shotgun (WGS) entry which is preliminary data.</text>
</comment>
<keyword evidence="2" id="KW-0325">Glycoprotein</keyword>
<protein>
    <recommendedName>
        <fullName evidence="4">PA domain-containing protein</fullName>
    </recommendedName>
</protein>
<evidence type="ECO:0000256" key="3">
    <source>
        <dbReference type="SAM" id="MobiDB-lite"/>
    </source>
</evidence>
<dbReference type="EMBL" id="MBAD02000851">
    <property type="protein sequence ID" value="RLN62055.1"/>
    <property type="molecule type" value="Genomic_DNA"/>
</dbReference>
<feature type="domain" description="PA" evidence="4">
    <location>
        <begin position="45"/>
        <end position="135"/>
    </location>
</feature>
<dbReference type="AlphaFoldDB" id="A0A3F2RQB3"/>
<evidence type="ECO:0000313" key="6">
    <source>
        <dbReference type="EMBL" id="RLN62055.1"/>
    </source>
</evidence>
<evidence type="ECO:0000256" key="2">
    <source>
        <dbReference type="ARBA" id="ARBA00023180"/>
    </source>
</evidence>
<dbReference type="SUPFAM" id="SSF52025">
    <property type="entry name" value="PA domain"/>
    <property type="match status" value="2"/>
</dbReference>
<proteinExistence type="predicted"/>
<feature type="domain" description="PA" evidence="4">
    <location>
        <begin position="278"/>
        <end position="364"/>
    </location>
</feature>
<name>A0A3F2RQB3_9STRA</name>
<dbReference type="Pfam" id="PF02225">
    <property type="entry name" value="PA"/>
    <property type="match status" value="2"/>
</dbReference>
<organism evidence="5 7">
    <name type="scientific">Phytophthora kernoviae</name>
    <dbReference type="NCBI Taxonomy" id="325452"/>
    <lineage>
        <taxon>Eukaryota</taxon>
        <taxon>Sar</taxon>
        <taxon>Stramenopiles</taxon>
        <taxon>Oomycota</taxon>
        <taxon>Peronosporomycetes</taxon>
        <taxon>Peronosporales</taxon>
        <taxon>Peronosporaceae</taxon>
        <taxon>Phytophthora</taxon>
    </lineage>
</organism>
<dbReference type="InterPro" id="IPR046450">
    <property type="entry name" value="PA_dom_sf"/>
</dbReference>
<dbReference type="Proteomes" id="UP000284657">
    <property type="component" value="Unassembled WGS sequence"/>
</dbReference>
<evidence type="ECO:0000256" key="1">
    <source>
        <dbReference type="ARBA" id="ARBA00022729"/>
    </source>
</evidence>
<reference evidence="7 8" key="1">
    <citation type="submission" date="2018-07" db="EMBL/GenBank/DDBJ databases">
        <title>Genome sequencing of oomycete isolates from Chile give support for New Zealand origin for Phytophthora kernoviae and make available the first Nothophytophthora sp. genome.</title>
        <authorList>
            <person name="Studholme D.J."/>
            <person name="Sanfuentes E."/>
            <person name="Panda P."/>
            <person name="Hill R."/>
            <person name="Sambles C."/>
            <person name="Grant M."/>
            <person name="Williams N.M."/>
            <person name="Mcdougal R.L."/>
        </authorList>
    </citation>
    <scope>NUCLEOTIDE SEQUENCE [LARGE SCALE GENOMIC DNA]</scope>
    <source>
        <strain evidence="5">Chile6</strain>
        <strain evidence="6">Chile7</strain>
    </source>
</reference>
<evidence type="ECO:0000313" key="5">
    <source>
        <dbReference type="EMBL" id="RLN61301.1"/>
    </source>
</evidence>
<dbReference type="InterPro" id="IPR003137">
    <property type="entry name" value="PA_domain"/>
</dbReference>
<gene>
    <name evidence="6" type="ORF">BBJ29_003200</name>
    <name evidence="5" type="ORF">BBP00_00005478</name>
</gene>
<evidence type="ECO:0000313" key="8">
    <source>
        <dbReference type="Proteomes" id="UP000284657"/>
    </source>
</evidence>
<keyword evidence="1" id="KW-0732">Signal</keyword>
<dbReference type="OrthoDB" id="206201at2759"/>
<evidence type="ECO:0000313" key="7">
    <source>
        <dbReference type="Proteomes" id="UP000277300"/>
    </source>
</evidence>
<dbReference type="EMBL" id="MBDO02000161">
    <property type="protein sequence ID" value="RLN61301.1"/>
    <property type="molecule type" value="Genomic_DNA"/>
</dbReference>
<accession>A0A3F2RQB3</accession>
<dbReference type="Proteomes" id="UP000277300">
    <property type="component" value="Unassembled WGS sequence"/>
</dbReference>
<evidence type="ECO:0000259" key="4">
    <source>
        <dbReference type="Pfam" id="PF02225"/>
    </source>
</evidence>
<dbReference type="PANTHER" id="PTHR22702">
    <property type="entry name" value="PROTEASE-ASSOCIATED DOMAIN-CONTAINING PROTEIN"/>
    <property type="match status" value="1"/>
</dbReference>
<sequence>MPDVDLPPPPSTQSFAFVSWVSSNGRRACPLATFGARDPGALTARLACAEPPRADQPELKNASELRGAIVLVVRGGCTFAHKARLLQRAGAVAMVLANNTREEPLAAFTMGESLEDLAGNEDKDAQKLTLPCVMMCLRDVRELFKKFPPSVKTGALKLEILPSEEAQVVAQECLRIQREQHDAEQAGRGWKAIKSTTSSIFKLLEPQGASGNSSVDVSSPAMGDDGDAKSESIVDASPTETQPPPLAFVQWATSSSTYEVCFAPLADFCSAAAGASFSGKLVTCDPLLADKPLDNSEQLRGAVVLLKRGSCSFPEKLERVQRAGAVAAIVGNDDSKDSDAAFVMSVDHIDAANATLPSVMVSRRVKQPTDFYLSAGGLSHSQN</sequence>
<feature type="region of interest" description="Disordered" evidence="3">
    <location>
        <begin position="207"/>
        <end position="244"/>
    </location>
</feature>